<proteinExistence type="predicted"/>
<reference evidence="2 3" key="1">
    <citation type="journal article" date="2018" name="Evol. Lett.">
        <title>Horizontal gene cluster transfer increased hallucinogenic mushroom diversity.</title>
        <authorList>
            <person name="Reynolds H.T."/>
            <person name="Vijayakumar V."/>
            <person name="Gluck-Thaler E."/>
            <person name="Korotkin H.B."/>
            <person name="Matheny P.B."/>
            <person name="Slot J.C."/>
        </authorList>
    </citation>
    <scope>NUCLEOTIDE SEQUENCE [LARGE SCALE GENOMIC DNA]</scope>
    <source>
        <strain evidence="2 3">SRW20</strain>
    </source>
</reference>
<protein>
    <submittedName>
        <fullName evidence="2">Uncharacterized protein</fullName>
    </submittedName>
</protein>
<evidence type="ECO:0000256" key="1">
    <source>
        <dbReference type="SAM" id="MobiDB-lite"/>
    </source>
</evidence>
<organism evidence="2 3">
    <name type="scientific">Gymnopilus dilepis</name>
    <dbReference type="NCBI Taxonomy" id="231916"/>
    <lineage>
        <taxon>Eukaryota</taxon>
        <taxon>Fungi</taxon>
        <taxon>Dikarya</taxon>
        <taxon>Basidiomycota</taxon>
        <taxon>Agaricomycotina</taxon>
        <taxon>Agaricomycetes</taxon>
        <taxon>Agaricomycetidae</taxon>
        <taxon>Agaricales</taxon>
        <taxon>Agaricineae</taxon>
        <taxon>Hymenogastraceae</taxon>
        <taxon>Gymnopilus</taxon>
    </lineage>
</organism>
<feature type="region of interest" description="Disordered" evidence="1">
    <location>
        <begin position="565"/>
        <end position="597"/>
    </location>
</feature>
<dbReference type="PANTHER" id="PTHR37535:SF3">
    <property type="entry name" value="FLUG DOMAIN-CONTAINING PROTEIN"/>
    <property type="match status" value="1"/>
</dbReference>
<dbReference type="Proteomes" id="UP000284706">
    <property type="component" value="Unassembled WGS sequence"/>
</dbReference>
<gene>
    <name evidence="2" type="ORF">CVT26_004206</name>
</gene>
<dbReference type="AlphaFoldDB" id="A0A409YMW2"/>
<dbReference type="EMBL" id="NHYE01000633">
    <property type="protein sequence ID" value="PPR04368.1"/>
    <property type="molecule type" value="Genomic_DNA"/>
</dbReference>
<name>A0A409YMW2_9AGAR</name>
<accession>A0A409YMW2</accession>
<dbReference type="InParanoid" id="A0A409YMW2"/>
<keyword evidence="3" id="KW-1185">Reference proteome</keyword>
<evidence type="ECO:0000313" key="3">
    <source>
        <dbReference type="Proteomes" id="UP000284706"/>
    </source>
</evidence>
<dbReference type="OrthoDB" id="3271023at2759"/>
<dbReference type="PANTHER" id="PTHR37535">
    <property type="entry name" value="FLUG DOMAIN PROTEIN"/>
    <property type="match status" value="1"/>
</dbReference>
<comment type="caution">
    <text evidence="2">The sequence shown here is derived from an EMBL/GenBank/DDBJ whole genome shotgun (WGS) entry which is preliminary data.</text>
</comment>
<feature type="compositionally biased region" description="Low complexity" evidence="1">
    <location>
        <begin position="572"/>
        <end position="597"/>
    </location>
</feature>
<evidence type="ECO:0000313" key="2">
    <source>
        <dbReference type="EMBL" id="PPR04368.1"/>
    </source>
</evidence>
<sequence length="1108" mass="124555">MPPKGGFLVPGTPASKKQLVKGDYSGKHGRRMIANEFQAMYGDDREQLERDLAALTMRHLRPLAHSTLIKYTRVERIMLAFFTWYLKGESNALTVFKADAPCPQPALLKLIVGNVAKNAKSGLGMGFSSWTHRTTLDFVKTMFSVLRRHGVTLPSRSQKDDVLNYVTHLAKVDRVLPTAKRAKRLVRHTDLVDFLAAALSNRVHFGSGYMAGAPSIVTSYRIQVTAFAQILFMHGLRPGCIVRVPAAVGKEEYLQWKDLEFIITGWEDGVGVVIQCFCTLRFMKNMRDDDGQFLRVSSRTLSKENIICDPLLTLLAMAIRNNIFQDNLLKLFDSKEAVQGLRFPHILKMHDGVEGLPVFTQATDTSTAPDIDGLAPPPSSAPKVSRAKTAVQERAARVKYKEPSDVRGTVWTAPLTQSAINYHCAKVAKSLSWKGFMMKSFRYSFAGDMLTKIPEAHLKYLMGHRITTNLVTTEYQVPDRDVDVSAVRFGGVEDRAIIELHSSVAWDIGEKTLPDITLEDLKKDLRMKKLVDILAKAEQRVHDKFGCGSKEVSDEFAEHELVEAAGNAWGPSRSTSRMSTTSDTPSRQRSNSVSSDVSMISAATPMQEGSALDKGSETALDHDLATSLDENLEIAPEVEELISHQLGNLTTSHPFQDVLAAEKENPRYLYLCQLLSMIKSDDLQEHGICPTCFSDEELSPQEKVRCHTDKFSYHYWKCQDEHTPDHWRCPICADMIPCLPKDREGPLKPHEEVIQADLEAHRNHCYHELGVCLRLIKDDDIVIGVEEVVEDEEEPDEEEPTKKKKGKSKSIILVATKGAFGYGYRRLSVSTRLVNCVRGIRRYFCPICFFLPEGSLKTKAQRDGDDDPRFTVFLSGKELAQHLITHWASQKRKAVGGIEYERTFECKFPECKEFDSMKTGEMITHLHNVHDYVLVECSLQHEHSPECYELPETGFMTTTDAKLMADHLGEQMPTTNLREWRRTKLQETQARKILALPTTKKQEELEEVAETAVEEELVVETPVDEHAVEDVQAEETPEPVLRRFLAAFADSRPTVAGTIEKVGNYLIEQGIDVEMCEGLQVADLAGAGVQWLLKDVMALRVFVRSWTG</sequence>